<evidence type="ECO:0000313" key="2">
    <source>
        <dbReference type="EMBL" id="PSS37217.1"/>
    </source>
</evidence>
<accession>A0A2R6S4K1</accession>
<dbReference type="EMBL" id="MLYV02000072">
    <property type="protein sequence ID" value="PSS37217.1"/>
    <property type="molecule type" value="Genomic_DNA"/>
</dbReference>
<keyword evidence="3" id="KW-1185">Reference proteome</keyword>
<dbReference type="Proteomes" id="UP000186601">
    <property type="component" value="Unassembled WGS sequence"/>
</dbReference>
<keyword evidence="1" id="KW-1133">Transmembrane helix</keyword>
<dbReference type="AlphaFoldDB" id="A0A2R6S4K1"/>
<evidence type="ECO:0000256" key="1">
    <source>
        <dbReference type="SAM" id="Phobius"/>
    </source>
</evidence>
<proteinExistence type="predicted"/>
<keyword evidence="1" id="KW-0472">Membrane</keyword>
<name>A0A2R6S4K1_9APHY</name>
<protein>
    <submittedName>
        <fullName evidence="2">Uncharacterized protein</fullName>
    </submittedName>
</protein>
<organism evidence="2 3">
    <name type="scientific">Hermanssonia centrifuga</name>
    <dbReference type="NCBI Taxonomy" id="98765"/>
    <lineage>
        <taxon>Eukaryota</taxon>
        <taxon>Fungi</taxon>
        <taxon>Dikarya</taxon>
        <taxon>Basidiomycota</taxon>
        <taxon>Agaricomycotina</taxon>
        <taxon>Agaricomycetes</taxon>
        <taxon>Polyporales</taxon>
        <taxon>Meruliaceae</taxon>
        <taxon>Hermanssonia</taxon>
    </lineage>
</organism>
<comment type="caution">
    <text evidence="2">The sequence shown here is derived from an EMBL/GenBank/DDBJ whole genome shotgun (WGS) entry which is preliminary data.</text>
</comment>
<feature type="transmembrane region" description="Helical" evidence="1">
    <location>
        <begin position="6"/>
        <end position="22"/>
    </location>
</feature>
<sequence>MDTYLQVVVLMPHAIQCWMFSLRRVARTERKRVALISERFDFQGPEIKE</sequence>
<gene>
    <name evidence="2" type="ORF">PHLCEN_2v938</name>
</gene>
<reference evidence="2 3" key="1">
    <citation type="submission" date="2018-02" db="EMBL/GenBank/DDBJ databases">
        <title>Genome sequence of the basidiomycete white-rot fungus Phlebia centrifuga.</title>
        <authorList>
            <person name="Granchi Z."/>
            <person name="Peng M."/>
            <person name="de Vries R.P."/>
            <person name="Hilden K."/>
            <person name="Makela M.R."/>
            <person name="Grigoriev I."/>
            <person name="Riley R."/>
        </authorList>
    </citation>
    <scope>NUCLEOTIDE SEQUENCE [LARGE SCALE GENOMIC DNA]</scope>
    <source>
        <strain evidence="2 3">FBCC195</strain>
    </source>
</reference>
<keyword evidence="1" id="KW-0812">Transmembrane</keyword>
<evidence type="ECO:0000313" key="3">
    <source>
        <dbReference type="Proteomes" id="UP000186601"/>
    </source>
</evidence>